<dbReference type="PANTHER" id="PTHR35894">
    <property type="entry name" value="GENERAL SECRETION PATHWAY PROTEIN A-RELATED"/>
    <property type="match status" value="1"/>
</dbReference>
<sequence>MYLDFYGFQEKPFTLTPNPRFVYLSRNHREVLAHLLYGIEDGCGFIAITGEVGTGKTTVLRALLEDLDNDRYRLAFIFNPSVSALDLLRAIQREFAIEGPVAEAGDLLHLLNEFLLRQRREGRTVVLVIDEAQHLDPAVLEQIRLLSNLETQTDKLIQIVLVGQPELGALLKRRNMRQLNQRISVRYHLGTMDLKDTCEYVRHRLRVAGGDEEIFTPAALRKIHRYSGGLPRLINLACGRALLLGYAREERVITAKMAALAIRELSEPGRCWWRRLRFWR</sequence>
<dbReference type="Gene3D" id="3.40.50.300">
    <property type="entry name" value="P-loop containing nucleotide triphosphate hydrolases"/>
    <property type="match status" value="1"/>
</dbReference>
<evidence type="ECO:0000313" key="2">
    <source>
        <dbReference type="EMBL" id="TRO83943.1"/>
    </source>
</evidence>
<name>A0A550JL93_9BACT</name>
<dbReference type="InterPro" id="IPR003593">
    <property type="entry name" value="AAA+_ATPase"/>
</dbReference>
<dbReference type="GO" id="GO:0016887">
    <property type="term" value="F:ATP hydrolysis activity"/>
    <property type="evidence" value="ECO:0007669"/>
    <property type="project" value="InterPro"/>
</dbReference>
<dbReference type="InterPro" id="IPR049945">
    <property type="entry name" value="AAA_22"/>
</dbReference>
<dbReference type="InterPro" id="IPR052026">
    <property type="entry name" value="ExeA_AAA_ATPase_DNA-bind"/>
</dbReference>
<gene>
    <name evidence="2" type="ORF">FL622_01830</name>
</gene>
<dbReference type="RefSeq" id="WP_092052879.1">
    <property type="nucleotide sequence ID" value="NZ_FOJJ01000001.1"/>
</dbReference>
<evidence type="ECO:0000313" key="3">
    <source>
        <dbReference type="Proteomes" id="UP000317155"/>
    </source>
</evidence>
<keyword evidence="3" id="KW-1185">Reference proteome</keyword>
<dbReference type="PANTHER" id="PTHR35894:SF1">
    <property type="entry name" value="PHOSPHORIBULOKINASE _ URIDINE KINASE FAMILY"/>
    <property type="match status" value="1"/>
</dbReference>
<dbReference type="EMBL" id="VJVV01000001">
    <property type="protein sequence ID" value="TRO83943.1"/>
    <property type="molecule type" value="Genomic_DNA"/>
</dbReference>
<dbReference type="Proteomes" id="UP000317155">
    <property type="component" value="Unassembled WGS sequence"/>
</dbReference>
<dbReference type="SUPFAM" id="SSF52540">
    <property type="entry name" value="P-loop containing nucleoside triphosphate hydrolases"/>
    <property type="match status" value="1"/>
</dbReference>
<dbReference type="AlphaFoldDB" id="A0A550JL93"/>
<feature type="domain" description="AAA+ ATPase" evidence="1">
    <location>
        <begin position="42"/>
        <end position="184"/>
    </location>
</feature>
<accession>A0A550JL93</accession>
<dbReference type="Pfam" id="PF13401">
    <property type="entry name" value="AAA_22"/>
    <property type="match status" value="1"/>
</dbReference>
<evidence type="ECO:0000259" key="1">
    <source>
        <dbReference type="SMART" id="SM00382"/>
    </source>
</evidence>
<reference evidence="2 3" key="1">
    <citation type="submission" date="2019-07" db="EMBL/GenBank/DDBJ databases">
        <title>Insights of Desulfuromonas acetexigens electromicrobiology.</title>
        <authorList>
            <person name="Katuri K."/>
            <person name="Sapireddy V."/>
            <person name="Shaw D.R."/>
            <person name="Saikaly P."/>
        </authorList>
    </citation>
    <scope>NUCLEOTIDE SEQUENCE [LARGE SCALE GENOMIC DNA]</scope>
    <source>
        <strain evidence="2 3">2873</strain>
    </source>
</reference>
<dbReference type="SMART" id="SM00382">
    <property type="entry name" value="AAA"/>
    <property type="match status" value="1"/>
</dbReference>
<organism evidence="2 3">
    <name type="scientific">Trichloromonas acetexigens</name>
    <dbReference type="NCBI Taxonomy" id="38815"/>
    <lineage>
        <taxon>Bacteria</taxon>
        <taxon>Pseudomonadati</taxon>
        <taxon>Thermodesulfobacteriota</taxon>
        <taxon>Desulfuromonadia</taxon>
        <taxon>Desulfuromonadales</taxon>
        <taxon>Trichloromonadaceae</taxon>
        <taxon>Trichloromonas</taxon>
    </lineage>
</organism>
<dbReference type="OrthoDB" id="9779230at2"/>
<comment type="caution">
    <text evidence="2">The sequence shown here is derived from an EMBL/GenBank/DDBJ whole genome shotgun (WGS) entry which is preliminary data.</text>
</comment>
<dbReference type="InterPro" id="IPR027417">
    <property type="entry name" value="P-loop_NTPase"/>
</dbReference>
<protein>
    <submittedName>
        <fullName evidence="2">AAA family ATPase</fullName>
    </submittedName>
</protein>
<dbReference type="CDD" id="cd00009">
    <property type="entry name" value="AAA"/>
    <property type="match status" value="1"/>
</dbReference>
<proteinExistence type="predicted"/>